<reference evidence="3" key="1">
    <citation type="submission" date="2017-05" db="UniProtKB">
        <authorList>
            <consortium name="EnsemblMetazoa"/>
        </authorList>
    </citation>
    <scope>IDENTIFICATION</scope>
</reference>
<dbReference type="Pfam" id="PF01436">
    <property type="entry name" value="NHL"/>
    <property type="match status" value="1"/>
</dbReference>
<dbReference type="PROSITE" id="PS51125">
    <property type="entry name" value="NHL"/>
    <property type="match status" value="1"/>
</dbReference>
<proteinExistence type="predicted"/>
<name>A0A1X7UVH8_AMPQE</name>
<accession>A0A1X7UVH8</accession>
<feature type="repeat" description="NHL" evidence="2">
    <location>
        <begin position="1"/>
        <end position="27"/>
    </location>
</feature>
<dbReference type="InterPro" id="IPR011042">
    <property type="entry name" value="6-blade_b-propeller_TolB-like"/>
</dbReference>
<dbReference type="EnsemblMetazoa" id="Aqu2.1.31985_001">
    <property type="protein sequence ID" value="Aqu2.1.31985_001"/>
    <property type="gene ID" value="Aqu2.1.31985"/>
</dbReference>
<dbReference type="InParanoid" id="A0A1X7UVH8"/>
<evidence type="ECO:0000256" key="1">
    <source>
        <dbReference type="ARBA" id="ARBA00022737"/>
    </source>
</evidence>
<organism evidence="3">
    <name type="scientific">Amphimedon queenslandica</name>
    <name type="common">Sponge</name>
    <dbReference type="NCBI Taxonomy" id="400682"/>
    <lineage>
        <taxon>Eukaryota</taxon>
        <taxon>Metazoa</taxon>
        <taxon>Porifera</taxon>
        <taxon>Demospongiae</taxon>
        <taxon>Heteroscleromorpha</taxon>
        <taxon>Haplosclerida</taxon>
        <taxon>Niphatidae</taxon>
        <taxon>Amphimedon</taxon>
    </lineage>
</organism>
<dbReference type="Gene3D" id="2.120.10.30">
    <property type="entry name" value="TolB, C-terminal domain"/>
    <property type="match status" value="1"/>
</dbReference>
<dbReference type="InterPro" id="IPR001258">
    <property type="entry name" value="NHL_repeat"/>
</dbReference>
<sequence>ITIDTAATGLVYVSEYSNHRISVFNSHGLYVCCFGTKGCNIDQFNNPKGLLYKDGFFYVCDFKNNRLVVY</sequence>
<dbReference type="SUPFAM" id="SSF101898">
    <property type="entry name" value="NHL repeat"/>
    <property type="match status" value="1"/>
</dbReference>
<keyword evidence="1" id="KW-0677">Repeat</keyword>
<protein>
    <submittedName>
        <fullName evidence="3">Uncharacterized protein</fullName>
    </submittedName>
</protein>
<dbReference type="AlphaFoldDB" id="A0A1X7UVH8"/>
<evidence type="ECO:0000256" key="2">
    <source>
        <dbReference type="PROSITE-ProRule" id="PRU00504"/>
    </source>
</evidence>
<evidence type="ECO:0000313" key="3">
    <source>
        <dbReference type="EnsemblMetazoa" id="Aqu2.1.31985_001"/>
    </source>
</evidence>